<evidence type="ECO:0000313" key="8">
    <source>
        <dbReference type="Proteomes" id="UP000604046"/>
    </source>
</evidence>
<feature type="region of interest" description="Disordered" evidence="5">
    <location>
        <begin position="798"/>
        <end position="819"/>
    </location>
</feature>
<evidence type="ECO:0000256" key="5">
    <source>
        <dbReference type="SAM" id="MobiDB-lite"/>
    </source>
</evidence>
<dbReference type="AlphaFoldDB" id="A0A812NYB8"/>
<sequence>MLVSYRGCHGVIDARVAELRTEIQGAHALAPPLAKRCEELQDGLDKLTSQQFLSAGGLERSIKDVEQLVQTTRAGLENGIADCMERMAQGETSSRLQIEDLQSAVTVGAQRISESNSLSENVYCRSLHWTCRRFHRRLSASLQKEAAVDNPGVLSPEFSLCSLPPMQVEVCLAAQAAAADEAPIAPLPVPGSCCVRVWAQPGIDMTFRITLGDGVAAVSHRFDHSFQLPEGADEEAAPGMASPQTQQFEILVACTCNCFSGVGMLLFNKLAIQALPLECSLVWLQLFFAGFFMLIFGFPYLHIGSMRDFLRWCAVVPAFCGMLLTSILALKKAPMSLVIVLRSASPLFSLLIERFYPEPLRISGQMIGAVLVMMAGAAMYVSQLHAEHWEGIGWVMLNSVVAVCDRLLQRLLLSKDQHPVDISKTGITVINNMMGLIPVGLAAYFTGEVSQFPGAYAHLTSLDKVYIGLSCVIGLSIGFTGIWAQSLISATSFLVMVNANKFVIIAIEALGMHTKELTEGQILGACLSILGGILYGKARQQIEQEEERVRLLPTVKVWSRATDSLQVTFELLEFTTRPVAQLLMLPDAEIGAEEKSHSSQAPTEAPADGEEPPAEGAGAEEAPPPEDSMFFTRSATAELLLHERLQKDLVSIRNRSVRRVEWRVEGCSRLLDFCKVGEAVDSPVFSAGGLERLQFHFYPKGCESAGAASPCSLFISGPDKGVSVRGVLWVGGNGRQFEHRFGKRGDMGGRPRFCALEQLLDPADWVILALDIAEVEQDLPEHNQALVLREARSIPAFEPVSPMSPNRNHATSVAPQTGARASLKVKREDHSKMEELVKSVSLPMLNAKMMSTMSTQSSKTRRAIDY</sequence>
<reference evidence="7" key="1">
    <citation type="submission" date="2021-02" db="EMBL/GenBank/DDBJ databases">
        <authorList>
            <person name="Dougan E. K."/>
            <person name="Rhodes N."/>
            <person name="Thang M."/>
            <person name="Chan C."/>
        </authorList>
    </citation>
    <scope>NUCLEOTIDE SEQUENCE</scope>
</reference>
<feature type="transmembrane region" description="Helical" evidence="6">
    <location>
        <begin position="362"/>
        <end position="381"/>
    </location>
</feature>
<comment type="subcellular location">
    <subcellularLocation>
        <location evidence="1">Membrane</location>
        <topology evidence="1">Multi-pass membrane protein</topology>
    </subcellularLocation>
</comment>
<dbReference type="Proteomes" id="UP000604046">
    <property type="component" value="Unassembled WGS sequence"/>
</dbReference>
<dbReference type="PANTHER" id="PTHR11132">
    <property type="entry name" value="SOLUTE CARRIER FAMILY 35"/>
    <property type="match status" value="1"/>
</dbReference>
<evidence type="ECO:0000256" key="3">
    <source>
        <dbReference type="ARBA" id="ARBA00022989"/>
    </source>
</evidence>
<evidence type="ECO:0000313" key="7">
    <source>
        <dbReference type="EMBL" id="CAE7333186.1"/>
    </source>
</evidence>
<feature type="region of interest" description="Disordered" evidence="5">
    <location>
        <begin position="591"/>
        <end position="628"/>
    </location>
</feature>
<dbReference type="EMBL" id="CAJNDS010002111">
    <property type="protein sequence ID" value="CAE7333186.1"/>
    <property type="molecule type" value="Genomic_DNA"/>
</dbReference>
<dbReference type="InterPro" id="IPR008974">
    <property type="entry name" value="TRAF-like"/>
</dbReference>
<feature type="transmembrane region" description="Helical" evidence="6">
    <location>
        <begin position="309"/>
        <end position="330"/>
    </location>
</feature>
<comment type="caution">
    <text evidence="7">The sequence shown here is derived from an EMBL/GenBank/DDBJ whole genome shotgun (WGS) entry which is preliminary data.</text>
</comment>
<accession>A0A812NYB8</accession>
<keyword evidence="2 6" id="KW-0812">Transmembrane</keyword>
<gene>
    <name evidence="7" type="primary">GFT1</name>
    <name evidence="7" type="ORF">SNAT2548_LOCUS17428</name>
</gene>
<feature type="transmembrane region" description="Helical" evidence="6">
    <location>
        <begin position="465"/>
        <end position="484"/>
    </location>
</feature>
<dbReference type="OrthoDB" id="417037at2759"/>
<dbReference type="InterPro" id="IPR050186">
    <property type="entry name" value="TPT_transporter"/>
</dbReference>
<name>A0A812NYB8_9DINO</name>
<evidence type="ECO:0000256" key="4">
    <source>
        <dbReference type="ARBA" id="ARBA00023136"/>
    </source>
</evidence>
<evidence type="ECO:0000256" key="6">
    <source>
        <dbReference type="SAM" id="Phobius"/>
    </source>
</evidence>
<keyword evidence="3 6" id="KW-1133">Transmembrane helix</keyword>
<evidence type="ECO:0000256" key="1">
    <source>
        <dbReference type="ARBA" id="ARBA00004141"/>
    </source>
</evidence>
<dbReference type="SUPFAM" id="SSF49599">
    <property type="entry name" value="TRAF domain-like"/>
    <property type="match status" value="1"/>
</dbReference>
<feature type="transmembrane region" description="Helical" evidence="6">
    <location>
        <begin position="250"/>
        <end position="268"/>
    </location>
</feature>
<dbReference type="GO" id="GO:0016020">
    <property type="term" value="C:membrane"/>
    <property type="evidence" value="ECO:0007669"/>
    <property type="project" value="UniProtKB-SubCell"/>
</dbReference>
<feature type="transmembrane region" description="Helical" evidence="6">
    <location>
        <begin position="280"/>
        <end position="303"/>
    </location>
</feature>
<protein>
    <submittedName>
        <fullName evidence="7">GFT1 protein</fullName>
    </submittedName>
</protein>
<organism evidence="7 8">
    <name type="scientific">Symbiodinium natans</name>
    <dbReference type="NCBI Taxonomy" id="878477"/>
    <lineage>
        <taxon>Eukaryota</taxon>
        <taxon>Sar</taxon>
        <taxon>Alveolata</taxon>
        <taxon>Dinophyceae</taxon>
        <taxon>Suessiales</taxon>
        <taxon>Symbiodiniaceae</taxon>
        <taxon>Symbiodinium</taxon>
    </lineage>
</organism>
<dbReference type="Gene3D" id="2.60.210.10">
    <property type="entry name" value="Apoptosis, Tumor Necrosis Factor Receptor Associated Protein 2, Chain A"/>
    <property type="match status" value="1"/>
</dbReference>
<proteinExistence type="predicted"/>
<keyword evidence="4 6" id="KW-0472">Membrane</keyword>
<keyword evidence="8" id="KW-1185">Reference proteome</keyword>
<evidence type="ECO:0000256" key="2">
    <source>
        <dbReference type="ARBA" id="ARBA00022692"/>
    </source>
</evidence>
<feature type="compositionally biased region" description="Polar residues" evidence="5">
    <location>
        <begin position="803"/>
        <end position="815"/>
    </location>
</feature>